<gene>
    <name evidence="2" type="ORF">BXY41_10510</name>
</gene>
<protein>
    <submittedName>
        <fullName evidence="2">Uncharacterized protein DUF4846</fullName>
    </submittedName>
</protein>
<accession>A0A2S6HSR6</accession>
<organism evidence="2 3">
    <name type="scientific">Lacrimispora xylanisolvens</name>
    <dbReference type="NCBI Taxonomy" id="384636"/>
    <lineage>
        <taxon>Bacteria</taxon>
        <taxon>Bacillati</taxon>
        <taxon>Bacillota</taxon>
        <taxon>Clostridia</taxon>
        <taxon>Lachnospirales</taxon>
        <taxon>Lachnospiraceae</taxon>
        <taxon>Lacrimispora</taxon>
    </lineage>
</organism>
<feature type="signal peptide" evidence="1">
    <location>
        <begin position="1"/>
        <end position="17"/>
    </location>
</feature>
<proteinExistence type="predicted"/>
<comment type="caution">
    <text evidence="2">The sequence shown here is derived from an EMBL/GenBank/DDBJ whole genome shotgun (WGS) entry which is preliminary data.</text>
</comment>
<evidence type="ECO:0000313" key="3">
    <source>
        <dbReference type="Proteomes" id="UP000237749"/>
    </source>
</evidence>
<dbReference type="InterPro" id="IPR032315">
    <property type="entry name" value="DUF4846"/>
</dbReference>
<feature type="chain" id="PRO_5015764186" evidence="1">
    <location>
        <begin position="18"/>
        <end position="323"/>
    </location>
</feature>
<dbReference type="EMBL" id="PTJA01000005">
    <property type="protein sequence ID" value="PPK80795.1"/>
    <property type="molecule type" value="Genomic_DNA"/>
</dbReference>
<reference evidence="2 3" key="1">
    <citation type="submission" date="2018-02" db="EMBL/GenBank/DDBJ databases">
        <title>Genomic Encyclopedia of Archaeal and Bacterial Type Strains, Phase II (KMG-II): from individual species to whole genera.</title>
        <authorList>
            <person name="Goeker M."/>
        </authorList>
    </citation>
    <scope>NUCLEOTIDE SEQUENCE [LARGE SCALE GENOMIC DNA]</scope>
    <source>
        <strain evidence="2 3">DSM 3808</strain>
    </source>
</reference>
<dbReference type="Pfam" id="PF16138">
    <property type="entry name" value="DUF4846"/>
    <property type="match status" value="1"/>
</dbReference>
<dbReference type="AlphaFoldDB" id="A0A2S6HSR6"/>
<dbReference type="Proteomes" id="UP000237749">
    <property type="component" value="Unassembled WGS sequence"/>
</dbReference>
<dbReference type="RefSeq" id="WP_242980160.1">
    <property type="nucleotide sequence ID" value="NZ_PTJA01000005.1"/>
</dbReference>
<keyword evidence="1" id="KW-0732">Signal</keyword>
<sequence length="323" mass="36066">MKRTISLLITGAILCMAAVSVQSGHSGIVLKELPVPHASAPEQDLSMVSLEESQKENTMAKSVVAGGKVSLLDPAGSTLESRFLVPAGYKRLEKPAGSLQGYLRQYSMKPDKSPVLLYDGKEKRRQDVHAAVFSMPLVEGDLQQCADSVIRMYGEYLWSVGAYDGIAFHLTNGFFMDYPSWRAGKRLLVDNNKVSWVQKAAYDDSKESFVKYLRQVMVYAGTLSLEKECTRTDLNQVLAGDLLIRGGSPGHCVMVVDVAEDELGNRCFLLAQGYMPAQEFHVLNNPLHDSDPWYYSNEIKDTVVTPEYTFSTDSLKRWREFTR</sequence>
<keyword evidence="3" id="KW-1185">Reference proteome</keyword>
<name>A0A2S6HSR6_9FIRM</name>
<evidence type="ECO:0000256" key="1">
    <source>
        <dbReference type="SAM" id="SignalP"/>
    </source>
</evidence>
<evidence type="ECO:0000313" key="2">
    <source>
        <dbReference type="EMBL" id="PPK80795.1"/>
    </source>
</evidence>